<dbReference type="Proteomes" id="UP001292094">
    <property type="component" value="Unassembled WGS sequence"/>
</dbReference>
<sequence length="2630" mass="290429">MIAVQEYNDFEGFPKDMHETTRKIRIKCLKIQQDVAAEEFEQLSSDNSEDEEKSDLYDASMMEDEKENYVHNCLTEDTTVENGNKHYKKDENNSDDYLENKSVTTDVSLSNKNYRRIKDMIKSHLASCMSEDVTENAEEKIYWLNSDDNQSNQVTLQVYHNGSKYCKPLQKKFKGSTHEEQKCSTPNTEPVAQDIFQQEHLLPNVIQPQQEFEGFTYQDRNYFRNLKTEYIRVREELGMIHNVNLTQAWKRKINFQEKLTKQDRRQLWEVKERQYYILSQSFVNDHMEWLRMSQAWLRQTQYLSFSGCPKSFAQYQDLVELEVAVNRVLIYGSPRHQQLTTRDLYTSLHPVVRNKISELKMQRLLLMSPLYCSDISKSMWQRTSEVLKRDPKFPQHHMIQWLGVLDLRKAWAWTGRDLWIWAEEVRTECVNSMLCEGITLSLDEVSKDISKCIFIPESQELLHLAHFTLCYARKFQKSHDQISDLDFSKTVKNCHNLKLRHPPTKKNASKVFQNWMLHVAQYAGEKNIIASIKNKKSPNSMKDEDVLERFIDKCPNSEEDNVGGSKGIALIGKPSYSDEKEVVNDVSYTNPISHFMLGKRNPTEKTATKLPSQLNTKVHNFIDAKPMRNKEMVTYSINTTDMVDFGTGIDKLSALKWKNKSNQPWTGSDLDQGQIQQCTQFGSTASQTTSTYSTQSSSQQSSNTLTTLFYSAKCNDDSTQSIRVTESVFANLNERTPPSKQPPFVLKPSQVSDLRVVNTISSSGTADCHKGTLHVKQLLTVAKTNQGPILSVMNSESSVSHLIEPMGSTRKESATCGVGQNLKTQNSNNITQLLSSHCKKQSTPRPCKKLQSMEKVPILKASRIKTPIPIIPNTSVIPVLNTHQIYQSSCKLHHVVSMNKVPRLRIKTVSELAQVNPTEEPSDDSTSIEMENTNHNSTIHSPIGFLGERESVHGSYVLPCMFQTQKGLLKQPKVCPSSSKVTNQNWNTSTTNNIPVRGILKSEPKMETKGSQSASVTSLPACVFNNKNNQINLCGMENLKKTAALIFLKDEVIDHSEMKANTEEPVRFVTDQDGAKSSTYSDQLDHQLLDVPTTILNHEQIESVTKEFTPKQLTRFDSQNPAHQEPAKKGKMGIVKNLDKARCFAEKKYFNKRKQCSPVINSSCETRKTYQLGEKQQGLTNVAKTVDTGTNICDIKKMSISPVSGAKYSHCVKALGNKTKTHPTVERVSSPICENQTMYSHREVDATEDAGLEGCIRIGEVVSIAERSFTDEKNALLIPTTHHREQILPNILRTLQHDETRELIPTNEWMIDPSVSTNFNLSSGIPTAVHPPSLPSTFAAASMLTAVSTTLSLATSTSKPIFIAPQVATSSCQPALPITGELLVTASPYINTALNQPTLLYNNISTTTYQSSNKCISTPSGPQSTSILTSLSTIPVESNLFGQPTAPSIYNLTDLPYTSLSSSPSVSKCNGLLVAPLPASNIPPRLPTVLNASTPFDNTLPQAVFIPAVLLTSSTDYTPTIHMGPFTSRTDTSNDKSPDPNIKSQLKYTLSNTKYHDGKQDCRYKGALEIDHAPPNTIYTPAGSPLHTSVSVAIDPSSAPKMYAPAGLPSVPKLQTTTAFRVTEPVGKLPVPRINTLVDPSSATTVNMSSGSSLVLRLPVAADLTSAPEVTIPAGSTSSRFYLRAVSPMTSPSVLSSATQLHTLPPLSSFPITSPVASSVSGLTESLSVPRVSRAAGLSSAPSVTNITDSTSPRVAKLFGSSSDSKVFGQAGPSAPRVTTYAGLLSAPSLTTPAGPPSAPRLTTFAGPSFGPRLTTPTGPSSTPRLTTPTGPSFGPRLTTPTGPSSTPRLTTPTGPSSTPRLTTPTGPSSTPRLTTPTGPSSTPRLTTPTGPSSTPRLTTPTGPSSTPRLTTPTGPSSTPRLTTPTGPSSTPRLTTPTGPSSTPRLTTPTGPSSTPRLTTPTGPSSTPRLTTPTGPSSTPRLTTPTGPSSTPRLTTPTGPSVASRLTISTSPLSSPRLITPASPSLAPRLTTYNGLSSTLGLPMATGPSLIPRVTSVGSNIYASCPLSAPGVSSCIVSPSSCINTRESSQLISSTAYAPPSIIGTPLISTFDCPTTASTSSNMSSLQTAKVISPPADLLRGSEIRTSTNFLTPVSSCLTVPANLSNSSKWRHTRKNLSKNVTLKSVDGSDALRSTDSFQQCPSIRIVENHEHTCVCTFIHGIPEEVKLEVKEIDGQHSFSQRAQHEKYKDAESSEKDFLFTKNNNSSKSTGVKRKRKSCNDENSSNNKVLDAKNLCADHTYAKVMVLANNYSKAKTEVSYRKRRSTLTTGAAASQFTRCNLQCCATPSAKWKIESDVQQQQKRLDEDQNLRPYMSKMKRIRGINYKDPEVLKKYKIPLTLGWQREVVQRATICFNVRCDVYYHSPFGKKLRSTVEVENYLVENGVTDVGTDNFTFWREPLGYGEPYEIYRQAQRRSRVTQDGSPMQDRLPTQSKHSNSEVQQRTYVRRVPQWKKIKNAPRPDVNQPPREWPNDGFWVTDFNDVHNNMGTDDVEIVNEAGELTGFEEWREESESQNQEQLHGPKIEIERANQCMERVQLQQPEELKQNSEEAKDLVAKQCRGETNTTVRKM</sequence>
<feature type="region of interest" description="Disordered" evidence="1">
    <location>
        <begin position="2473"/>
        <end position="2503"/>
    </location>
</feature>
<feature type="compositionally biased region" description="Polar residues" evidence="1">
    <location>
        <begin position="1839"/>
        <end position="2014"/>
    </location>
</feature>
<keyword evidence="4" id="KW-1185">Reference proteome</keyword>
<dbReference type="CDD" id="cd00122">
    <property type="entry name" value="MBD"/>
    <property type="match status" value="1"/>
</dbReference>
<feature type="region of interest" description="Disordered" evidence="1">
    <location>
        <begin position="1789"/>
        <end position="2020"/>
    </location>
</feature>
<gene>
    <name evidence="3" type="ORF">Pmani_021131</name>
</gene>
<dbReference type="Pfam" id="PF01429">
    <property type="entry name" value="MBD"/>
    <property type="match status" value="1"/>
</dbReference>
<dbReference type="InterPro" id="IPR016177">
    <property type="entry name" value="DNA-bd_dom_sf"/>
</dbReference>
<evidence type="ECO:0000259" key="2">
    <source>
        <dbReference type="PROSITE" id="PS50982"/>
    </source>
</evidence>
<comment type="caution">
    <text evidence="3">The sequence shown here is derived from an EMBL/GenBank/DDBJ whole genome shotgun (WGS) entry which is preliminary data.</text>
</comment>
<dbReference type="SMART" id="SM00391">
    <property type="entry name" value="MBD"/>
    <property type="match status" value="1"/>
</dbReference>
<dbReference type="PROSITE" id="PS50982">
    <property type="entry name" value="MBD"/>
    <property type="match status" value="1"/>
</dbReference>
<feature type="region of interest" description="Disordered" evidence="1">
    <location>
        <begin position="2261"/>
        <end position="2285"/>
    </location>
</feature>
<dbReference type="Gene3D" id="3.30.890.10">
    <property type="entry name" value="Methyl-cpg-binding Protein 2, Chain A"/>
    <property type="match status" value="1"/>
</dbReference>
<dbReference type="EMBL" id="JAWZYT010002035">
    <property type="protein sequence ID" value="KAK4307077.1"/>
    <property type="molecule type" value="Genomic_DNA"/>
</dbReference>
<organism evidence="3 4">
    <name type="scientific">Petrolisthes manimaculis</name>
    <dbReference type="NCBI Taxonomy" id="1843537"/>
    <lineage>
        <taxon>Eukaryota</taxon>
        <taxon>Metazoa</taxon>
        <taxon>Ecdysozoa</taxon>
        <taxon>Arthropoda</taxon>
        <taxon>Crustacea</taxon>
        <taxon>Multicrustacea</taxon>
        <taxon>Malacostraca</taxon>
        <taxon>Eumalacostraca</taxon>
        <taxon>Eucarida</taxon>
        <taxon>Decapoda</taxon>
        <taxon>Pleocyemata</taxon>
        <taxon>Anomura</taxon>
        <taxon>Galatheoidea</taxon>
        <taxon>Porcellanidae</taxon>
        <taxon>Petrolisthes</taxon>
    </lineage>
</organism>
<dbReference type="SUPFAM" id="SSF54171">
    <property type="entry name" value="DNA-binding domain"/>
    <property type="match status" value="1"/>
</dbReference>
<evidence type="ECO:0000256" key="1">
    <source>
        <dbReference type="SAM" id="MobiDB-lite"/>
    </source>
</evidence>
<dbReference type="InterPro" id="IPR001739">
    <property type="entry name" value="Methyl_CpG_DNA-bd"/>
</dbReference>
<evidence type="ECO:0000313" key="4">
    <source>
        <dbReference type="Proteomes" id="UP001292094"/>
    </source>
</evidence>
<proteinExistence type="predicted"/>
<accession>A0AAE1PGY8</accession>
<feature type="compositionally biased region" description="Polar residues" evidence="1">
    <location>
        <begin position="2479"/>
        <end position="2503"/>
    </location>
</feature>
<reference evidence="3" key="1">
    <citation type="submission" date="2023-11" db="EMBL/GenBank/DDBJ databases">
        <title>Genome assemblies of two species of porcelain crab, Petrolisthes cinctipes and Petrolisthes manimaculis (Anomura: Porcellanidae).</title>
        <authorList>
            <person name="Angst P."/>
        </authorList>
    </citation>
    <scope>NUCLEOTIDE SEQUENCE</scope>
    <source>
        <strain evidence="3">PB745_02</strain>
        <tissue evidence="3">Gill</tissue>
    </source>
</reference>
<name>A0AAE1PGY8_9EUCA</name>
<feature type="domain" description="MBD" evidence="2">
    <location>
        <begin position="2388"/>
        <end position="2460"/>
    </location>
</feature>
<feature type="compositionally biased region" description="Polar residues" evidence="1">
    <location>
        <begin position="2261"/>
        <end position="2270"/>
    </location>
</feature>
<feature type="region of interest" description="Disordered" evidence="1">
    <location>
        <begin position="2569"/>
        <end position="2588"/>
    </location>
</feature>
<evidence type="ECO:0000313" key="3">
    <source>
        <dbReference type="EMBL" id="KAK4307077.1"/>
    </source>
</evidence>
<feature type="compositionally biased region" description="Polar residues" evidence="1">
    <location>
        <begin position="1815"/>
        <end position="1831"/>
    </location>
</feature>
<dbReference type="GO" id="GO:0003677">
    <property type="term" value="F:DNA binding"/>
    <property type="evidence" value="ECO:0007669"/>
    <property type="project" value="InterPro"/>
</dbReference>
<protein>
    <recommendedName>
        <fullName evidence="2">MBD domain-containing protein</fullName>
    </recommendedName>
</protein>